<dbReference type="Gene3D" id="3.40.50.1220">
    <property type="entry name" value="TPP-binding domain"/>
    <property type="match status" value="1"/>
</dbReference>
<keyword evidence="7" id="KW-0456">Lyase</keyword>
<dbReference type="EMBL" id="LT598464">
    <property type="protein sequence ID" value="SCU80468.1"/>
    <property type="molecule type" value="Genomic_DNA"/>
</dbReference>
<feature type="domain" description="Thiamine pyrophosphate enzyme central" evidence="10">
    <location>
        <begin position="215"/>
        <end position="314"/>
    </location>
</feature>
<evidence type="ECO:0000256" key="5">
    <source>
        <dbReference type="ARBA" id="ARBA00022842"/>
    </source>
</evidence>
<dbReference type="GO" id="GO:0019752">
    <property type="term" value="P:carboxylic acid metabolic process"/>
    <property type="evidence" value="ECO:0007669"/>
    <property type="project" value="UniProtKB-ARBA"/>
</dbReference>
<dbReference type="PIRSF" id="PIRSF036565">
    <property type="entry name" value="Pyruvt_ip_decrb"/>
    <property type="match status" value="1"/>
</dbReference>
<evidence type="ECO:0000256" key="3">
    <source>
        <dbReference type="ARBA" id="ARBA00022723"/>
    </source>
</evidence>
<feature type="binding site" evidence="8">
    <location>
        <position position="458"/>
    </location>
    <ligand>
        <name>Mg(2+)</name>
        <dbReference type="ChEBI" id="CHEBI:18420"/>
    </ligand>
</feature>
<comment type="similarity">
    <text evidence="2 9">Belongs to the TPP enzyme family.</text>
</comment>
<dbReference type="InterPro" id="IPR012000">
    <property type="entry name" value="Thiamin_PyroP_enz_cen_dom"/>
</dbReference>
<dbReference type="STRING" id="1230905.A0A1G4IUP7"/>
<keyword evidence="3 8" id="KW-0479">Metal-binding</keyword>
<sequence>MPFDEPEVWGNCGLPSQISLGHYLFYRLRQLNVNTIFGLPGEFIMPLLDKIYSIPELRWAGNANELNAAYAADGYARIKNLACLVTTFGVGELSAINGIAGSFAEHVGVLHIVGMPPTSAQVKQLLLHHTLGNGDYSIFHRLASDVSEHTTVLTDLDICAQEIDRCIALAYKKRRPVYVGIPVNFVDALVDSAPLSIPLDLSMPPNNPELENEVVDAVLDLIYKAESPAIIADGCVSRYNISAELHELVELTQFPVFSTPMGKGAFDEQDPHFGGTFVGSMSSPEVREVVDFCDFVLVVGALLSDFNTGSFNFSYRAKNTALLFSNFVKLKNAMYPDLELSYLLRALIAKLDPTKIRYRPQPVPEVIRAKIKLMDNVPLRQEWVWSQISNWFQEGDVIITETGTSAFGINQTKFPSSTNCISQSLWGSVGYSLGACLGASFATLEEKKGCRVILFVGDGALQLTVQELSTIIRWGLTPYIFVMNNNGYTIDRLLHRKSNAGYHDIQPWHNLKLLSTFGALNYDARQIKTVGDFSALVNDENFAKNGIIRMIEIILPSMDAPPALMEKWLLDDTMDVDLSKRMLDWHDRDDGRGNKKAKSNWQSPASL</sequence>
<dbReference type="PANTHER" id="PTHR43452:SF30">
    <property type="entry name" value="PYRUVATE DECARBOXYLASE ISOZYME 1-RELATED"/>
    <property type="match status" value="1"/>
</dbReference>
<dbReference type="InterPro" id="IPR012001">
    <property type="entry name" value="Thiamin_PyroP_enz_TPP-bd_dom"/>
</dbReference>
<keyword evidence="4" id="KW-0210">Decarboxylase</keyword>
<dbReference type="GO" id="GO:0030976">
    <property type="term" value="F:thiamine pyrophosphate binding"/>
    <property type="evidence" value="ECO:0007669"/>
    <property type="project" value="InterPro"/>
</dbReference>
<feature type="domain" description="Thiamine pyrophosphate enzyme TPP-binding" evidence="11">
    <location>
        <begin position="403"/>
        <end position="498"/>
    </location>
</feature>
<dbReference type="Pfam" id="PF00205">
    <property type="entry name" value="TPP_enzyme_M"/>
    <property type="match status" value="1"/>
</dbReference>
<dbReference type="GO" id="GO:0005634">
    <property type="term" value="C:nucleus"/>
    <property type="evidence" value="ECO:0007669"/>
    <property type="project" value="TreeGrafter"/>
</dbReference>
<feature type="binding site" evidence="8">
    <location>
        <position position="487"/>
    </location>
    <ligand>
        <name>Mg(2+)</name>
        <dbReference type="ChEBI" id="CHEBI:18420"/>
    </ligand>
</feature>
<evidence type="ECO:0000259" key="10">
    <source>
        <dbReference type="Pfam" id="PF00205"/>
    </source>
</evidence>
<dbReference type="GO" id="GO:0016831">
    <property type="term" value="F:carboxy-lyase activity"/>
    <property type="evidence" value="ECO:0007669"/>
    <property type="project" value="UniProtKB-KW"/>
</dbReference>
<keyword evidence="5 8" id="KW-0460">Magnesium</keyword>
<dbReference type="SUPFAM" id="SSF52518">
    <property type="entry name" value="Thiamin diphosphate-binding fold (THDP-binding)"/>
    <property type="match status" value="2"/>
</dbReference>
<evidence type="ECO:0000256" key="8">
    <source>
        <dbReference type="PIRSR" id="PIRSR036565-2"/>
    </source>
</evidence>
<evidence type="ECO:0000313" key="13">
    <source>
        <dbReference type="EMBL" id="SCU80468.1"/>
    </source>
</evidence>
<dbReference type="PANTHER" id="PTHR43452">
    <property type="entry name" value="PYRUVATE DECARBOXYLASE"/>
    <property type="match status" value="1"/>
</dbReference>
<proteinExistence type="inferred from homology"/>
<organism evidence="13 14">
    <name type="scientific">Lachancea mirantina</name>
    <dbReference type="NCBI Taxonomy" id="1230905"/>
    <lineage>
        <taxon>Eukaryota</taxon>
        <taxon>Fungi</taxon>
        <taxon>Dikarya</taxon>
        <taxon>Ascomycota</taxon>
        <taxon>Saccharomycotina</taxon>
        <taxon>Saccharomycetes</taxon>
        <taxon>Saccharomycetales</taxon>
        <taxon>Saccharomycetaceae</taxon>
        <taxon>Lachancea</taxon>
    </lineage>
</organism>
<reference evidence="13 14" key="1">
    <citation type="submission" date="2016-03" db="EMBL/GenBank/DDBJ databases">
        <authorList>
            <person name="Devillers H."/>
        </authorList>
    </citation>
    <scope>NUCLEOTIDE SEQUENCE [LARGE SCALE GENOMIC DNA]</scope>
    <source>
        <strain evidence="13">CBS 11717</strain>
    </source>
</reference>
<dbReference type="CDD" id="cd02005">
    <property type="entry name" value="TPP_PDC_IPDC"/>
    <property type="match status" value="1"/>
</dbReference>
<evidence type="ECO:0000313" key="14">
    <source>
        <dbReference type="Proteomes" id="UP000191024"/>
    </source>
</evidence>
<dbReference type="GO" id="GO:0005829">
    <property type="term" value="C:cytosol"/>
    <property type="evidence" value="ECO:0007669"/>
    <property type="project" value="TreeGrafter"/>
</dbReference>
<dbReference type="Pfam" id="PF02775">
    <property type="entry name" value="TPP_enzyme_C"/>
    <property type="match status" value="1"/>
</dbReference>
<dbReference type="InterPro" id="IPR012110">
    <property type="entry name" value="PDC/IPDC-like"/>
</dbReference>
<keyword evidence="6 9" id="KW-0786">Thiamine pyrophosphate</keyword>
<dbReference type="AlphaFoldDB" id="A0A1G4IUP7"/>
<dbReference type="CDD" id="cd07038">
    <property type="entry name" value="TPP_PYR_PDC_IPDC_like"/>
    <property type="match status" value="1"/>
</dbReference>
<dbReference type="Gene3D" id="3.40.50.970">
    <property type="match status" value="2"/>
</dbReference>
<comment type="cofactor">
    <cofactor evidence="1">
        <name>thiamine diphosphate</name>
        <dbReference type="ChEBI" id="CHEBI:58937"/>
    </cofactor>
</comment>
<comment type="cofactor">
    <cofactor evidence="8">
        <name>Mg(2+)</name>
        <dbReference type="ChEBI" id="CHEBI:18420"/>
    </cofactor>
    <text evidence="8">Binds 1 Mg(2+) per subunit.</text>
</comment>
<dbReference type="OrthoDB" id="3970464at2759"/>
<dbReference type="InterPro" id="IPR029035">
    <property type="entry name" value="DHS-like_NAD/FAD-binding_dom"/>
</dbReference>
<dbReference type="Proteomes" id="UP000191024">
    <property type="component" value="Chromosome B"/>
</dbReference>
<accession>A0A1G4IUP7</accession>
<evidence type="ECO:0000259" key="11">
    <source>
        <dbReference type="Pfam" id="PF02775"/>
    </source>
</evidence>
<dbReference type="GO" id="GO:0000287">
    <property type="term" value="F:magnesium ion binding"/>
    <property type="evidence" value="ECO:0007669"/>
    <property type="project" value="InterPro"/>
</dbReference>
<name>A0A1G4IUP7_9SACH</name>
<evidence type="ECO:0000256" key="2">
    <source>
        <dbReference type="ARBA" id="ARBA00007812"/>
    </source>
</evidence>
<dbReference type="SUPFAM" id="SSF52467">
    <property type="entry name" value="DHS-like NAD/FAD-binding domain"/>
    <property type="match status" value="1"/>
</dbReference>
<feature type="domain" description="Thiamine pyrophosphate enzyme N-terminal TPP-binding" evidence="12">
    <location>
        <begin position="20"/>
        <end position="122"/>
    </location>
</feature>
<keyword evidence="14" id="KW-1185">Reference proteome</keyword>
<evidence type="ECO:0000256" key="7">
    <source>
        <dbReference type="ARBA" id="ARBA00023239"/>
    </source>
</evidence>
<dbReference type="InterPro" id="IPR047214">
    <property type="entry name" value="TPP_PDC_IPDC"/>
</dbReference>
<evidence type="ECO:0000256" key="6">
    <source>
        <dbReference type="ARBA" id="ARBA00023052"/>
    </source>
</evidence>
<evidence type="ECO:0000256" key="4">
    <source>
        <dbReference type="ARBA" id="ARBA00022793"/>
    </source>
</evidence>
<evidence type="ECO:0000256" key="9">
    <source>
        <dbReference type="RuleBase" id="RU362132"/>
    </source>
</evidence>
<protein>
    <submittedName>
        <fullName evidence="13">LAMI_0B02520g1_1</fullName>
    </submittedName>
</protein>
<dbReference type="InterPro" id="IPR011766">
    <property type="entry name" value="TPP_enzyme_TPP-bd"/>
</dbReference>
<dbReference type="InterPro" id="IPR047213">
    <property type="entry name" value="TPP_PYR_PDC_IPDC-like"/>
</dbReference>
<evidence type="ECO:0000259" key="12">
    <source>
        <dbReference type="Pfam" id="PF02776"/>
    </source>
</evidence>
<dbReference type="Pfam" id="PF02776">
    <property type="entry name" value="TPP_enzyme_N"/>
    <property type="match status" value="1"/>
</dbReference>
<dbReference type="InterPro" id="IPR029061">
    <property type="entry name" value="THDP-binding"/>
</dbReference>
<dbReference type="FunFam" id="3.40.50.970:FF:000024">
    <property type="entry name" value="Pyruvate decarboxylase isozyme"/>
    <property type="match status" value="1"/>
</dbReference>
<gene>
    <name evidence="13" type="ORF">LAMI_0B02520G</name>
</gene>
<evidence type="ECO:0000256" key="1">
    <source>
        <dbReference type="ARBA" id="ARBA00001964"/>
    </source>
</evidence>
<feature type="binding site" evidence="8">
    <location>
        <position position="485"/>
    </location>
    <ligand>
        <name>Mg(2+)</name>
        <dbReference type="ChEBI" id="CHEBI:18420"/>
    </ligand>
</feature>
<dbReference type="FunFam" id="3.40.50.970:FF:000019">
    <property type="entry name" value="Pyruvate decarboxylase isozyme"/>
    <property type="match status" value="1"/>
</dbReference>